<reference evidence="3" key="3">
    <citation type="submission" date="2020-12" db="UniProtKB">
        <authorList>
            <consortium name="EnsemblPlants"/>
        </authorList>
    </citation>
    <scope>IDENTIFICATION</scope>
</reference>
<sequence length="99" mass="10162">MTNTGTTSSRLAGCAPSCFCFCFSLLLSFLLQTPPLSHASSKPDGVVLSVVVFPPLTYSTAAALLRLTTTTTLLVLLSACTSLSALLCSALPVPPPLSS</sequence>
<evidence type="ECO:0000313" key="4">
    <source>
        <dbReference type="Proteomes" id="UP000006727"/>
    </source>
</evidence>
<accession>A0A2K1L116</accession>
<evidence type="ECO:0000256" key="1">
    <source>
        <dbReference type="SAM" id="Phobius"/>
    </source>
</evidence>
<dbReference type="EMBL" id="ABEU02000002">
    <property type="protein sequence ID" value="PNR59717.1"/>
    <property type="molecule type" value="Genomic_DNA"/>
</dbReference>
<name>A0A2K1L116_PHYPA</name>
<reference evidence="2 4" key="2">
    <citation type="journal article" date="2018" name="Plant J.">
        <title>The Physcomitrella patens chromosome-scale assembly reveals moss genome structure and evolution.</title>
        <authorList>
            <person name="Lang D."/>
            <person name="Ullrich K.K."/>
            <person name="Murat F."/>
            <person name="Fuchs J."/>
            <person name="Jenkins J."/>
            <person name="Haas F.B."/>
            <person name="Piednoel M."/>
            <person name="Gundlach H."/>
            <person name="Van Bel M."/>
            <person name="Meyberg R."/>
            <person name="Vives C."/>
            <person name="Morata J."/>
            <person name="Symeonidi A."/>
            <person name="Hiss M."/>
            <person name="Muchero W."/>
            <person name="Kamisugi Y."/>
            <person name="Saleh O."/>
            <person name="Blanc G."/>
            <person name="Decker E.L."/>
            <person name="van Gessel N."/>
            <person name="Grimwood J."/>
            <person name="Hayes R.D."/>
            <person name="Graham S.W."/>
            <person name="Gunter L.E."/>
            <person name="McDaniel S.F."/>
            <person name="Hoernstein S.N.W."/>
            <person name="Larsson A."/>
            <person name="Li F.W."/>
            <person name="Perroud P.F."/>
            <person name="Phillips J."/>
            <person name="Ranjan P."/>
            <person name="Rokshar D.S."/>
            <person name="Rothfels C.J."/>
            <person name="Schneider L."/>
            <person name="Shu S."/>
            <person name="Stevenson D.W."/>
            <person name="Thummler F."/>
            <person name="Tillich M."/>
            <person name="Villarreal Aguilar J.C."/>
            <person name="Widiez T."/>
            <person name="Wong G.K."/>
            <person name="Wymore A."/>
            <person name="Zhang Y."/>
            <person name="Zimmer A.D."/>
            <person name="Quatrano R.S."/>
            <person name="Mayer K.F.X."/>
            <person name="Goodstein D."/>
            <person name="Casacuberta J.M."/>
            <person name="Vandepoele K."/>
            <person name="Reski R."/>
            <person name="Cuming A.C."/>
            <person name="Tuskan G.A."/>
            <person name="Maumus F."/>
            <person name="Salse J."/>
            <person name="Schmutz J."/>
            <person name="Rensing S.A."/>
        </authorList>
    </citation>
    <scope>NUCLEOTIDE SEQUENCE [LARGE SCALE GENOMIC DNA]</scope>
    <source>
        <strain evidence="3 4">cv. Gransden 2004</strain>
    </source>
</reference>
<evidence type="ECO:0000313" key="2">
    <source>
        <dbReference type="EMBL" id="PNR59717.1"/>
    </source>
</evidence>
<dbReference type="Proteomes" id="UP000006727">
    <property type="component" value="Chromosome 2"/>
</dbReference>
<feature type="transmembrane region" description="Helical" evidence="1">
    <location>
        <begin position="45"/>
        <end position="65"/>
    </location>
</feature>
<evidence type="ECO:0000313" key="3">
    <source>
        <dbReference type="EnsemblPlants" id="PAC:32933968.CDS.1"/>
    </source>
</evidence>
<keyword evidence="1" id="KW-0472">Membrane</keyword>
<reference evidence="2 4" key="1">
    <citation type="journal article" date="2008" name="Science">
        <title>The Physcomitrella genome reveals evolutionary insights into the conquest of land by plants.</title>
        <authorList>
            <person name="Rensing S."/>
            <person name="Lang D."/>
            <person name="Zimmer A."/>
            <person name="Terry A."/>
            <person name="Salamov A."/>
            <person name="Shapiro H."/>
            <person name="Nishiyama T."/>
            <person name="Perroud P.-F."/>
            <person name="Lindquist E."/>
            <person name="Kamisugi Y."/>
            <person name="Tanahashi T."/>
            <person name="Sakakibara K."/>
            <person name="Fujita T."/>
            <person name="Oishi K."/>
            <person name="Shin-I T."/>
            <person name="Kuroki Y."/>
            <person name="Toyoda A."/>
            <person name="Suzuki Y."/>
            <person name="Hashimoto A."/>
            <person name="Yamaguchi K."/>
            <person name="Sugano A."/>
            <person name="Kohara Y."/>
            <person name="Fujiyama A."/>
            <person name="Anterola A."/>
            <person name="Aoki S."/>
            <person name="Ashton N."/>
            <person name="Barbazuk W.B."/>
            <person name="Barker E."/>
            <person name="Bennetzen J."/>
            <person name="Bezanilla M."/>
            <person name="Blankenship R."/>
            <person name="Cho S.H."/>
            <person name="Dutcher S."/>
            <person name="Estelle M."/>
            <person name="Fawcett J.A."/>
            <person name="Gundlach H."/>
            <person name="Hanada K."/>
            <person name="Heyl A."/>
            <person name="Hicks K.A."/>
            <person name="Hugh J."/>
            <person name="Lohr M."/>
            <person name="Mayer K."/>
            <person name="Melkozernov A."/>
            <person name="Murata T."/>
            <person name="Nelson D."/>
            <person name="Pils B."/>
            <person name="Prigge M."/>
            <person name="Reiss B."/>
            <person name="Renner T."/>
            <person name="Rombauts S."/>
            <person name="Rushton P."/>
            <person name="Sanderfoot A."/>
            <person name="Schween G."/>
            <person name="Shiu S.-H."/>
            <person name="Stueber K."/>
            <person name="Theodoulou F.L."/>
            <person name="Tu H."/>
            <person name="Van de Peer Y."/>
            <person name="Verrier P.J."/>
            <person name="Waters E."/>
            <person name="Wood A."/>
            <person name="Yang L."/>
            <person name="Cove D."/>
            <person name="Cuming A."/>
            <person name="Hasebe M."/>
            <person name="Lucas S."/>
            <person name="Mishler D.B."/>
            <person name="Reski R."/>
            <person name="Grigoriev I."/>
            <person name="Quatrano R.S."/>
            <person name="Boore J.L."/>
        </authorList>
    </citation>
    <scope>NUCLEOTIDE SEQUENCE [LARGE SCALE GENOMIC DNA]</scope>
    <source>
        <strain evidence="3 4">cv. Gransden 2004</strain>
    </source>
</reference>
<feature type="transmembrane region" description="Helical" evidence="1">
    <location>
        <begin position="12"/>
        <end position="33"/>
    </location>
</feature>
<keyword evidence="4" id="KW-1185">Reference proteome</keyword>
<protein>
    <submittedName>
        <fullName evidence="2 3">Uncharacterized protein</fullName>
    </submittedName>
</protein>
<dbReference type="EnsemblPlants" id="Pp3c2_10810V3.1">
    <property type="protein sequence ID" value="PAC:32933968.CDS.1"/>
    <property type="gene ID" value="Pp3c2_10810"/>
</dbReference>
<dbReference type="AlphaFoldDB" id="A0A2K1L116"/>
<dbReference type="Gramene" id="Pp3c2_10810V3.1">
    <property type="protein sequence ID" value="PAC:32933968.CDS.1"/>
    <property type="gene ID" value="Pp3c2_10810"/>
</dbReference>
<gene>
    <name evidence="2" type="ORF">PHYPA_002509</name>
</gene>
<feature type="transmembrane region" description="Helical" evidence="1">
    <location>
        <begin position="72"/>
        <end position="93"/>
    </location>
</feature>
<keyword evidence="1" id="KW-1133">Transmembrane helix</keyword>
<proteinExistence type="predicted"/>
<keyword evidence="1" id="KW-0812">Transmembrane</keyword>
<organism evidence="2">
    <name type="scientific">Physcomitrium patens</name>
    <name type="common">Spreading-leaved earth moss</name>
    <name type="synonym">Physcomitrella patens</name>
    <dbReference type="NCBI Taxonomy" id="3218"/>
    <lineage>
        <taxon>Eukaryota</taxon>
        <taxon>Viridiplantae</taxon>
        <taxon>Streptophyta</taxon>
        <taxon>Embryophyta</taxon>
        <taxon>Bryophyta</taxon>
        <taxon>Bryophytina</taxon>
        <taxon>Bryopsida</taxon>
        <taxon>Funariidae</taxon>
        <taxon>Funariales</taxon>
        <taxon>Funariaceae</taxon>
        <taxon>Physcomitrium</taxon>
    </lineage>
</organism>
<dbReference type="InParanoid" id="A0A2K1L116"/>